<name>A0A9P6H6F1_9AGAM</name>
<reference evidence="2" key="2">
    <citation type="submission" date="2020-11" db="EMBL/GenBank/DDBJ databases">
        <authorList>
            <consortium name="DOE Joint Genome Institute"/>
            <person name="Kuo A."/>
            <person name="Miyauchi S."/>
            <person name="Kiss E."/>
            <person name="Drula E."/>
            <person name="Kohler A."/>
            <person name="Sanchez-Garcia M."/>
            <person name="Andreopoulos B."/>
            <person name="Barry K.W."/>
            <person name="Bonito G."/>
            <person name="Buee M."/>
            <person name="Carver A."/>
            <person name="Chen C."/>
            <person name="Cichocki N."/>
            <person name="Clum A."/>
            <person name="Culley D."/>
            <person name="Crous P.W."/>
            <person name="Fauchery L."/>
            <person name="Girlanda M."/>
            <person name="Hayes R."/>
            <person name="Keri Z."/>
            <person name="Labutti K."/>
            <person name="Lipzen A."/>
            <person name="Lombard V."/>
            <person name="Magnuson J."/>
            <person name="Maillard F."/>
            <person name="Morin E."/>
            <person name="Murat C."/>
            <person name="Nolan M."/>
            <person name="Ohm R."/>
            <person name="Pangilinan J."/>
            <person name="Pereira M."/>
            <person name="Perotto S."/>
            <person name="Peter M."/>
            <person name="Riley R."/>
            <person name="Sitrit Y."/>
            <person name="Stielow B."/>
            <person name="Szollosi G."/>
            <person name="Zifcakova L."/>
            <person name="Stursova M."/>
            <person name="Spatafora J.W."/>
            <person name="Tedersoo L."/>
            <person name="Vaario L.-M."/>
            <person name="Yamada A."/>
            <person name="Yan M."/>
            <person name="Wang P."/>
            <person name="Xu J."/>
            <person name="Bruns T."/>
            <person name="Baldrian P."/>
            <person name="Vilgalys R."/>
            <person name="Henrissat B."/>
            <person name="Grigoriev I.V."/>
            <person name="Hibbett D."/>
            <person name="Nagy L.G."/>
            <person name="Martin F.M."/>
        </authorList>
    </citation>
    <scope>NUCLEOTIDE SEQUENCE</scope>
    <source>
        <strain evidence="2">UH-Tt-Lm1</strain>
    </source>
</reference>
<accession>A0A9P6H6F1</accession>
<dbReference type="Proteomes" id="UP000736335">
    <property type="component" value="Unassembled WGS sequence"/>
</dbReference>
<proteinExistence type="predicted"/>
<evidence type="ECO:0000313" key="3">
    <source>
        <dbReference type="Proteomes" id="UP000736335"/>
    </source>
</evidence>
<gene>
    <name evidence="2" type="ORF">BJ322DRAFT_1112500</name>
</gene>
<sequence>MGRPRWTTPEQLAFLESFLHLLPQVKGSTGLTTLYSQVYDAFLQKWDPAPLKPDPKLSPEALEAAVKTRLHSRIAYWYGCERQAAMKGLPYSKPAPRVLDLSGKSRHKKSPYQPHQAFSILHWQPAGSSLHGEVEDLWAQQLEPSVHQMLKPFLSETAKSSSTTSEKLLFHMAVMHWKCSLLSPDERTELNSWINHQKIQRRQLEPFHGQWKLANMETIYSLRTLISIDNLATTVQTAIEEIERQTGWKAMVILGGLKPGAGGITSHLYETGKSRNTEQLFREAHPEVVTVCTMFHEWLRTVYSDEEKKQCSLQGAISLLSMASPPLLDLTAMGTKDASFSLHLADTCQGHSTPTTTSALSRLRRVVRGHYKSGRNPKEKPNLNRTSFGLTDKGLSLQQD</sequence>
<reference evidence="2" key="1">
    <citation type="journal article" date="2020" name="Nat. Commun.">
        <title>Large-scale genome sequencing of mycorrhizal fungi provides insights into the early evolution of symbiotic traits.</title>
        <authorList>
            <person name="Miyauchi S."/>
            <person name="Kiss E."/>
            <person name="Kuo A."/>
            <person name="Drula E."/>
            <person name="Kohler A."/>
            <person name="Sanchez-Garcia M."/>
            <person name="Morin E."/>
            <person name="Andreopoulos B."/>
            <person name="Barry K.W."/>
            <person name="Bonito G."/>
            <person name="Buee M."/>
            <person name="Carver A."/>
            <person name="Chen C."/>
            <person name="Cichocki N."/>
            <person name="Clum A."/>
            <person name="Culley D."/>
            <person name="Crous P.W."/>
            <person name="Fauchery L."/>
            <person name="Girlanda M."/>
            <person name="Hayes R.D."/>
            <person name="Keri Z."/>
            <person name="LaButti K."/>
            <person name="Lipzen A."/>
            <person name="Lombard V."/>
            <person name="Magnuson J."/>
            <person name="Maillard F."/>
            <person name="Murat C."/>
            <person name="Nolan M."/>
            <person name="Ohm R.A."/>
            <person name="Pangilinan J."/>
            <person name="Pereira M.F."/>
            <person name="Perotto S."/>
            <person name="Peter M."/>
            <person name="Pfister S."/>
            <person name="Riley R."/>
            <person name="Sitrit Y."/>
            <person name="Stielow J.B."/>
            <person name="Szollosi G."/>
            <person name="Zifcakova L."/>
            <person name="Stursova M."/>
            <person name="Spatafora J.W."/>
            <person name="Tedersoo L."/>
            <person name="Vaario L.M."/>
            <person name="Yamada A."/>
            <person name="Yan M."/>
            <person name="Wang P."/>
            <person name="Xu J."/>
            <person name="Bruns T."/>
            <person name="Baldrian P."/>
            <person name="Vilgalys R."/>
            <person name="Dunand C."/>
            <person name="Henrissat B."/>
            <person name="Grigoriev I.V."/>
            <person name="Hibbett D."/>
            <person name="Nagy L.G."/>
            <person name="Martin F.M."/>
        </authorList>
    </citation>
    <scope>NUCLEOTIDE SEQUENCE</scope>
    <source>
        <strain evidence="2">UH-Tt-Lm1</strain>
    </source>
</reference>
<dbReference type="EMBL" id="WIUZ02000016">
    <property type="protein sequence ID" value="KAF9780503.1"/>
    <property type="molecule type" value="Genomic_DNA"/>
</dbReference>
<feature type="region of interest" description="Disordered" evidence="1">
    <location>
        <begin position="369"/>
        <end position="400"/>
    </location>
</feature>
<evidence type="ECO:0000256" key="1">
    <source>
        <dbReference type="SAM" id="MobiDB-lite"/>
    </source>
</evidence>
<organism evidence="2 3">
    <name type="scientific">Thelephora terrestris</name>
    <dbReference type="NCBI Taxonomy" id="56493"/>
    <lineage>
        <taxon>Eukaryota</taxon>
        <taxon>Fungi</taxon>
        <taxon>Dikarya</taxon>
        <taxon>Basidiomycota</taxon>
        <taxon>Agaricomycotina</taxon>
        <taxon>Agaricomycetes</taxon>
        <taxon>Thelephorales</taxon>
        <taxon>Thelephoraceae</taxon>
        <taxon>Thelephora</taxon>
    </lineage>
</organism>
<comment type="caution">
    <text evidence="2">The sequence shown here is derived from an EMBL/GenBank/DDBJ whole genome shotgun (WGS) entry which is preliminary data.</text>
</comment>
<keyword evidence="3" id="KW-1185">Reference proteome</keyword>
<dbReference type="AlphaFoldDB" id="A0A9P6H6F1"/>
<dbReference type="OrthoDB" id="2802806at2759"/>
<evidence type="ECO:0000313" key="2">
    <source>
        <dbReference type="EMBL" id="KAF9780503.1"/>
    </source>
</evidence>
<protein>
    <submittedName>
        <fullName evidence="2">Uncharacterized protein</fullName>
    </submittedName>
</protein>